<sequence>MAVFTRFALMDEGAAEAQAGLAAVVTVRVVCLHSGGASSSCSTLGNELHRTSLEYKLIIPQ</sequence>
<proteinExistence type="predicted"/>
<accession>A0A5B7J644</accession>
<evidence type="ECO:0000313" key="2">
    <source>
        <dbReference type="Proteomes" id="UP000324222"/>
    </source>
</evidence>
<reference evidence="1 2" key="1">
    <citation type="submission" date="2019-05" db="EMBL/GenBank/DDBJ databases">
        <title>Another draft genome of Portunus trituberculatus and its Hox gene families provides insights of decapod evolution.</title>
        <authorList>
            <person name="Jeong J.-H."/>
            <person name="Song I."/>
            <person name="Kim S."/>
            <person name="Choi T."/>
            <person name="Kim D."/>
            <person name="Ryu S."/>
            <person name="Kim W."/>
        </authorList>
    </citation>
    <scope>NUCLEOTIDE SEQUENCE [LARGE SCALE GENOMIC DNA]</scope>
    <source>
        <tissue evidence="1">Muscle</tissue>
    </source>
</reference>
<protein>
    <submittedName>
        <fullName evidence="1">Uncharacterized protein</fullName>
    </submittedName>
</protein>
<name>A0A5B7J644_PORTR</name>
<dbReference type="AlphaFoldDB" id="A0A5B7J644"/>
<comment type="caution">
    <text evidence="1">The sequence shown here is derived from an EMBL/GenBank/DDBJ whole genome shotgun (WGS) entry which is preliminary data.</text>
</comment>
<keyword evidence="2" id="KW-1185">Reference proteome</keyword>
<evidence type="ECO:0000313" key="1">
    <source>
        <dbReference type="EMBL" id="MPC93291.1"/>
    </source>
</evidence>
<dbReference type="Proteomes" id="UP000324222">
    <property type="component" value="Unassembled WGS sequence"/>
</dbReference>
<dbReference type="EMBL" id="VSRR010094371">
    <property type="protein sequence ID" value="MPC93291.1"/>
    <property type="molecule type" value="Genomic_DNA"/>
</dbReference>
<organism evidence="1 2">
    <name type="scientific">Portunus trituberculatus</name>
    <name type="common">Swimming crab</name>
    <name type="synonym">Neptunus trituberculatus</name>
    <dbReference type="NCBI Taxonomy" id="210409"/>
    <lineage>
        <taxon>Eukaryota</taxon>
        <taxon>Metazoa</taxon>
        <taxon>Ecdysozoa</taxon>
        <taxon>Arthropoda</taxon>
        <taxon>Crustacea</taxon>
        <taxon>Multicrustacea</taxon>
        <taxon>Malacostraca</taxon>
        <taxon>Eumalacostraca</taxon>
        <taxon>Eucarida</taxon>
        <taxon>Decapoda</taxon>
        <taxon>Pleocyemata</taxon>
        <taxon>Brachyura</taxon>
        <taxon>Eubrachyura</taxon>
        <taxon>Portunoidea</taxon>
        <taxon>Portunidae</taxon>
        <taxon>Portuninae</taxon>
        <taxon>Portunus</taxon>
    </lineage>
</organism>
<gene>
    <name evidence="1" type="ORF">E2C01_088415</name>
</gene>